<dbReference type="EMBL" id="JAHUZE010000017">
    <property type="protein sequence ID" value="MBV7381170.1"/>
    <property type="molecule type" value="Genomic_DNA"/>
</dbReference>
<comment type="caution">
    <text evidence="2">The sequence shown here is derived from an EMBL/GenBank/DDBJ whole genome shotgun (WGS) entry which is preliminary data.</text>
</comment>
<evidence type="ECO:0000256" key="1">
    <source>
        <dbReference type="SAM" id="MobiDB-lite"/>
    </source>
</evidence>
<dbReference type="Proteomes" id="UP000756530">
    <property type="component" value="Unassembled WGS sequence"/>
</dbReference>
<protein>
    <submittedName>
        <fullName evidence="2">Uncharacterized protein</fullName>
    </submittedName>
</protein>
<keyword evidence="3" id="KW-1185">Reference proteome</keyword>
<organism evidence="2 3">
    <name type="scientific">Maritimibacter dapengensis</name>
    <dbReference type="NCBI Taxonomy" id="2836868"/>
    <lineage>
        <taxon>Bacteria</taxon>
        <taxon>Pseudomonadati</taxon>
        <taxon>Pseudomonadota</taxon>
        <taxon>Alphaproteobacteria</taxon>
        <taxon>Rhodobacterales</taxon>
        <taxon>Roseobacteraceae</taxon>
        <taxon>Maritimibacter</taxon>
    </lineage>
</organism>
<proteinExistence type="predicted"/>
<evidence type="ECO:0000313" key="2">
    <source>
        <dbReference type="EMBL" id="MBV7381170.1"/>
    </source>
</evidence>
<dbReference type="RefSeq" id="WP_218394109.1">
    <property type="nucleotide sequence ID" value="NZ_JAHUZE010000017.1"/>
</dbReference>
<evidence type="ECO:0000313" key="3">
    <source>
        <dbReference type="Proteomes" id="UP000756530"/>
    </source>
</evidence>
<reference evidence="2 3" key="1">
    <citation type="submission" date="2021-05" db="EMBL/GenBank/DDBJ databases">
        <title>Culturable bacteria isolated from Daya Bay.</title>
        <authorList>
            <person name="Zheng W."/>
            <person name="Yu S."/>
            <person name="Huang Y."/>
        </authorList>
    </citation>
    <scope>NUCLEOTIDE SEQUENCE [LARGE SCALE GENOMIC DNA]</scope>
    <source>
        <strain evidence="2 3">DP4N28-5</strain>
    </source>
</reference>
<feature type="compositionally biased region" description="Basic residues" evidence="1">
    <location>
        <begin position="189"/>
        <end position="201"/>
    </location>
</feature>
<name>A0ABS6T7G0_9RHOB</name>
<feature type="region of interest" description="Disordered" evidence="1">
    <location>
        <begin position="171"/>
        <end position="201"/>
    </location>
</feature>
<sequence>MEHPITSKAPIPDTADQLRRAKFAPLDMTPVSPSAKALEDDLFAQFLSSEELWRPRTRQRNGSAAKALRVTVSAFTADLLRARSDEEAGGFCWHPKGSGYFADTLASKRQFDALISVWTWQGLLEHHNGFQIEEEFDEGQMRDGQRWASRYRARSSLLEMAKAHGITPENVGEHYEKNLSGRSPVELRARKRGKRKGTRGRRMRINRKDPKPVAFAQDVQELNVFLATQRFTNCETPNLVRIFNDGNQAGFDWNRGGRHVIRGSESVQSMKRELRADVKIDGSKTAEVDFGSSQLTLAYALAGETIPEGDLYDIQGVPRLVVKRVVVAYIGKGSAPTQWPDHLKAEFREQYDKDLTKQFVLKRVVSLIEQKHPVLKRLGGLGLEINYLQFVESEIISSAMLDLMRVSEVPSVPIHDCLLVKKKDVQKTKEAMSTAFCDQVGVKPTLSVKS</sequence>
<gene>
    <name evidence="2" type="ORF">KJP28_19825</name>
</gene>
<accession>A0ABS6T7G0</accession>